<feature type="region of interest" description="Disordered" evidence="1">
    <location>
        <begin position="92"/>
        <end position="115"/>
    </location>
</feature>
<sequence>MTIRGASPGHLARYWKHGSDRMASKRTPYSRRFGDSLFECGRSIHFRMYCRKCIIAALSLTIKYRSKNAIKEVNDFGFYNLNDVAVAAVNSHNSKQSRSPMISNVTPDHNARPPSATTPQDVFWNVASITAIVIYQQLTCDAQPSSRIIRVDWDGSEVHIAATREALPFRFHRRVKAKTSPQDDNIPLDDTTTKPLFQPQEKACKGTRDKVPRFRWNPLQKHVRSMHQKSIGWILTTTNSNIEKERTKADITPTAQTEELIKNNCTMMTYQIMGKLYLSKGSILKLINDLGYQKLCSKWPPKLLTKDMMKIKKD</sequence>
<reference evidence="2 3" key="1">
    <citation type="submission" date="2022-01" db="EMBL/GenBank/DDBJ databases">
        <title>A chromosomal length assembly of Cordylochernes scorpioides.</title>
        <authorList>
            <person name="Zeh D."/>
            <person name="Zeh J."/>
        </authorList>
    </citation>
    <scope>NUCLEOTIDE SEQUENCE [LARGE SCALE GENOMIC DNA]</scope>
    <source>
        <strain evidence="2">IN4F17</strain>
        <tissue evidence="2">Whole Body</tissue>
    </source>
</reference>
<dbReference type="Proteomes" id="UP001235939">
    <property type="component" value="Chromosome 13"/>
</dbReference>
<dbReference type="EMBL" id="CP092875">
    <property type="protein sequence ID" value="UYV75890.1"/>
    <property type="molecule type" value="Genomic_DNA"/>
</dbReference>
<proteinExistence type="predicted"/>
<gene>
    <name evidence="2" type="ORF">LAZ67_13001688</name>
</gene>
<organism evidence="2 3">
    <name type="scientific">Cordylochernes scorpioides</name>
    <dbReference type="NCBI Taxonomy" id="51811"/>
    <lineage>
        <taxon>Eukaryota</taxon>
        <taxon>Metazoa</taxon>
        <taxon>Ecdysozoa</taxon>
        <taxon>Arthropoda</taxon>
        <taxon>Chelicerata</taxon>
        <taxon>Arachnida</taxon>
        <taxon>Pseudoscorpiones</taxon>
        <taxon>Cheliferoidea</taxon>
        <taxon>Chernetidae</taxon>
        <taxon>Cordylochernes</taxon>
    </lineage>
</organism>
<evidence type="ECO:0000313" key="2">
    <source>
        <dbReference type="EMBL" id="UYV75890.1"/>
    </source>
</evidence>
<keyword evidence="3" id="KW-1185">Reference proteome</keyword>
<feature type="compositionally biased region" description="Polar residues" evidence="1">
    <location>
        <begin position="92"/>
        <end position="107"/>
    </location>
</feature>
<protein>
    <submittedName>
        <fullName evidence="2">Uncharacterized protein</fullName>
    </submittedName>
</protein>
<evidence type="ECO:0000313" key="3">
    <source>
        <dbReference type="Proteomes" id="UP001235939"/>
    </source>
</evidence>
<name>A0ABY6L804_9ARAC</name>
<evidence type="ECO:0000256" key="1">
    <source>
        <dbReference type="SAM" id="MobiDB-lite"/>
    </source>
</evidence>
<accession>A0ABY6L804</accession>